<dbReference type="PROSITE" id="PS51186">
    <property type="entry name" value="GNAT"/>
    <property type="match status" value="1"/>
</dbReference>
<protein>
    <submittedName>
        <fullName evidence="2">GCN5-related N-acetyltransferase</fullName>
    </submittedName>
</protein>
<dbReference type="STRING" id="471852.Tcur_0325"/>
<dbReference type="PIRSF" id="PIRSF037663">
    <property type="entry name" value="Acetyltransf_GNAT_prd"/>
    <property type="match status" value="1"/>
</dbReference>
<dbReference type="OrthoDB" id="8593648at2"/>
<dbReference type="SUPFAM" id="SSF55729">
    <property type="entry name" value="Acyl-CoA N-acyltransferases (Nat)"/>
    <property type="match status" value="1"/>
</dbReference>
<evidence type="ECO:0000313" key="3">
    <source>
        <dbReference type="Proteomes" id="UP000001918"/>
    </source>
</evidence>
<dbReference type="AlphaFoldDB" id="D1A1K5"/>
<keyword evidence="3" id="KW-1185">Reference proteome</keyword>
<sequence length="156" mass="17409">MVHDVRLRPAEPADYDAIVAVMDDWWGRPVRAALPRLFLDHFHRTSIVAEHDGDLVGFLSPSAPEVAYIHFVGVDPRFRGRGLARRMYRRFFELARSDGRSVVQAITSPHNHGSIAFHTALGFTVTGPVPGYNGPSADRVVFRLDLDDPRPPANRG</sequence>
<organism evidence="2 3">
    <name type="scientific">Thermomonospora curvata (strain ATCC 19995 / DSM 43183 / JCM 3096 / KCTC 9072 / NBRC 15933 / NCIMB 10081 / Henssen B9)</name>
    <dbReference type="NCBI Taxonomy" id="471852"/>
    <lineage>
        <taxon>Bacteria</taxon>
        <taxon>Bacillati</taxon>
        <taxon>Actinomycetota</taxon>
        <taxon>Actinomycetes</taxon>
        <taxon>Streptosporangiales</taxon>
        <taxon>Thermomonosporaceae</taxon>
        <taxon>Thermomonospora</taxon>
    </lineage>
</organism>
<dbReference type="HOGENOM" id="CLU_117563_0_0_11"/>
<dbReference type="InterPro" id="IPR000182">
    <property type="entry name" value="GNAT_dom"/>
</dbReference>
<dbReference type="KEGG" id="tcu:Tcur_0325"/>
<keyword evidence="2" id="KW-0808">Transferase</keyword>
<dbReference type="PANTHER" id="PTHR43072:SF36">
    <property type="entry name" value="RIBOSOMAL-PROTEIN-ALANINE ACETYLTRANSFERASE"/>
    <property type="match status" value="1"/>
</dbReference>
<proteinExistence type="predicted"/>
<gene>
    <name evidence="2" type="ordered locus">Tcur_0325</name>
</gene>
<dbReference type="GO" id="GO:0016747">
    <property type="term" value="F:acyltransferase activity, transferring groups other than amino-acyl groups"/>
    <property type="evidence" value="ECO:0007669"/>
    <property type="project" value="InterPro"/>
</dbReference>
<dbReference type="RefSeq" id="WP_012850711.1">
    <property type="nucleotide sequence ID" value="NC_013510.1"/>
</dbReference>
<dbReference type="eggNOG" id="COG0456">
    <property type="taxonomic scope" value="Bacteria"/>
</dbReference>
<dbReference type="PANTHER" id="PTHR43072">
    <property type="entry name" value="N-ACETYLTRANSFERASE"/>
    <property type="match status" value="1"/>
</dbReference>
<reference evidence="2 3" key="1">
    <citation type="journal article" date="2011" name="Stand. Genomic Sci.">
        <title>Complete genome sequence of Thermomonospora curvata type strain (B9).</title>
        <authorList>
            <person name="Chertkov O."/>
            <person name="Sikorski J."/>
            <person name="Nolan M."/>
            <person name="Lapidus A."/>
            <person name="Lucas S."/>
            <person name="Del Rio T.G."/>
            <person name="Tice H."/>
            <person name="Cheng J.F."/>
            <person name="Goodwin L."/>
            <person name="Pitluck S."/>
            <person name="Liolios K."/>
            <person name="Ivanova N."/>
            <person name="Mavromatis K."/>
            <person name="Mikhailova N."/>
            <person name="Ovchinnikova G."/>
            <person name="Pati A."/>
            <person name="Chen A."/>
            <person name="Palaniappan K."/>
            <person name="Djao O.D."/>
            <person name="Land M."/>
            <person name="Hauser L."/>
            <person name="Chang Y.J."/>
            <person name="Jeffries C.D."/>
            <person name="Brettin T."/>
            <person name="Han C."/>
            <person name="Detter J.C."/>
            <person name="Rohde M."/>
            <person name="Goker M."/>
            <person name="Woyke T."/>
            <person name="Bristow J."/>
            <person name="Eisen J.A."/>
            <person name="Markowitz V."/>
            <person name="Hugenholtz P."/>
            <person name="Klenk H.P."/>
            <person name="Kyrpides N.C."/>
        </authorList>
    </citation>
    <scope>NUCLEOTIDE SEQUENCE [LARGE SCALE GENOMIC DNA]</scope>
    <source>
        <strain evidence="3">ATCC 19995 / DSM 43183 / JCM 3096 / KCTC 9072 / NBRC 15933 / NCIMB 10081 / Henssen B9</strain>
    </source>
</reference>
<feature type="domain" description="N-acetyltransferase" evidence="1">
    <location>
        <begin position="5"/>
        <end position="147"/>
    </location>
</feature>
<dbReference type="Proteomes" id="UP000001918">
    <property type="component" value="Chromosome"/>
</dbReference>
<dbReference type="EMBL" id="CP001738">
    <property type="protein sequence ID" value="ACY95927.1"/>
    <property type="molecule type" value="Genomic_DNA"/>
</dbReference>
<evidence type="ECO:0000259" key="1">
    <source>
        <dbReference type="PROSITE" id="PS51186"/>
    </source>
</evidence>
<name>D1A1K5_THECD</name>
<dbReference type="Pfam" id="PF00583">
    <property type="entry name" value="Acetyltransf_1"/>
    <property type="match status" value="1"/>
</dbReference>
<dbReference type="Gene3D" id="3.40.630.30">
    <property type="match status" value="1"/>
</dbReference>
<dbReference type="InterPro" id="IPR016181">
    <property type="entry name" value="Acyl_CoA_acyltransferase"/>
</dbReference>
<evidence type="ECO:0000313" key="2">
    <source>
        <dbReference type="EMBL" id="ACY95927.1"/>
    </source>
</evidence>
<accession>D1A1K5</accession>
<dbReference type="InterPro" id="IPR017255">
    <property type="entry name" value="AcTrfase_GNAT_prd"/>
</dbReference>
<dbReference type="CDD" id="cd04301">
    <property type="entry name" value="NAT_SF"/>
    <property type="match status" value="1"/>
</dbReference>